<dbReference type="PRINTS" id="PR00053">
    <property type="entry name" value="FORKHEAD"/>
</dbReference>
<feature type="DNA-binding region" description="Fork-head" evidence="6">
    <location>
        <begin position="219"/>
        <end position="316"/>
    </location>
</feature>
<dbReference type="Pfam" id="PF00498">
    <property type="entry name" value="FHA"/>
    <property type="match status" value="1"/>
</dbReference>
<keyword evidence="2" id="KW-0805">Transcription regulation</keyword>
<dbReference type="Gene3D" id="1.10.10.10">
    <property type="entry name" value="Winged helix-like DNA-binding domain superfamily/Winged helix DNA-binding domain"/>
    <property type="match status" value="1"/>
</dbReference>
<evidence type="ECO:0000256" key="2">
    <source>
        <dbReference type="ARBA" id="ARBA00023015"/>
    </source>
</evidence>
<feature type="domain" description="Fork-head" evidence="9">
    <location>
        <begin position="219"/>
        <end position="316"/>
    </location>
</feature>
<feature type="compositionally biased region" description="Basic and acidic residues" evidence="7">
    <location>
        <begin position="181"/>
        <end position="195"/>
    </location>
</feature>
<evidence type="ECO:0000256" key="7">
    <source>
        <dbReference type="SAM" id="MobiDB-lite"/>
    </source>
</evidence>
<comment type="subcellular location">
    <subcellularLocation>
        <location evidence="1 6">Nucleus</location>
    </subcellularLocation>
</comment>
<evidence type="ECO:0000313" key="10">
    <source>
        <dbReference type="EMBL" id="CAI8045479.1"/>
    </source>
</evidence>
<feature type="region of interest" description="Disordered" evidence="7">
    <location>
        <begin position="415"/>
        <end position="456"/>
    </location>
</feature>
<dbReference type="InterPro" id="IPR008984">
    <property type="entry name" value="SMAD_FHA_dom_sf"/>
</dbReference>
<feature type="region of interest" description="Disordered" evidence="7">
    <location>
        <begin position="178"/>
        <end position="217"/>
    </location>
</feature>
<dbReference type="SUPFAM" id="SSF46785">
    <property type="entry name" value="Winged helix' DNA-binding domain"/>
    <property type="match status" value="1"/>
</dbReference>
<dbReference type="GO" id="GO:0000981">
    <property type="term" value="F:DNA-binding transcription factor activity, RNA polymerase II-specific"/>
    <property type="evidence" value="ECO:0007669"/>
    <property type="project" value="TreeGrafter"/>
</dbReference>
<dbReference type="InterPro" id="IPR036388">
    <property type="entry name" value="WH-like_DNA-bd_sf"/>
</dbReference>
<dbReference type="PROSITE" id="PS00657">
    <property type="entry name" value="FORK_HEAD_1"/>
    <property type="match status" value="1"/>
</dbReference>
<evidence type="ECO:0000256" key="5">
    <source>
        <dbReference type="ARBA" id="ARBA00023242"/>
    </source>
</evidence>
<feature type="compositionally biased region" description="Basic and acidic residues" evidence="7">
    <location>
        <begin position="516"/>
        <end position="528"/>
    </location>
</feature>
<dbReference type="SMART" id="SM00240">
    <property type="entry name" value="FHA"/>
    <property type="match status" value="1"/>
</dbReference>
<dbReference type="FunFam" id="1.10.10.10:FF:000135">
    <property type="entry name" value="forkhead box protein G1"/>
    <property type="match status" value="1"/>
</dbReference>
<comment type="caution">
    <text evidence="10">The sequence shown here is derived from an EMBL/GenBank/DDBJ whole genome shotgun (WGS) entry which is preliminary data.</text>
</comment>
<dbReference type="PANTHER" id="PTHR45881">
    <property type="entry name" value="CHECKPOINT SUPPRESSOR 1-LIKE, ISOFORM A-RELATED"/>
    <property type="match status" value="1"/>
</dbReference>
<dbReference type="GO" id="GO:0045893">
    <property type="term" value="P:positive regulation of DNA-templated transcription"/>
    <property type="evidence" value="ECO:0007669"/>
    <property type="project" value="UniProtKB-ARBA"/>
</dbReference>
<dbReference type="SUPFAM" id="SSF49879">
    <property type="entry name" value="SMAD/FHA domain"/>
    <property type="match status" value="1"/>
</dbReference>
<protein>
    <submittedName>
        <fullName evidence="10">Forkhead box protein K2</fullName>
    </submittedName>
</protein>
<dbReference type="GO" id="GO:0000978">
    <property type="term" value="F:RNA polymerase II cis-regulatory region sequence-specific DNA binding"/>
    <property type="evidence" value="ECO:0007669"/>
    <property type="project" value="TreeGrafter"/>
</dbReference>
<evidence type="ECO:0000256" key="1">
    <source>
        <dbReference type="ARBA" id="ARBA00004123"/>
    </source>
</evidence>
<dbReference type="InterPro" id="IPR001766">
    <property type="entry name" value="Fork_head_dom"/>
</dbReference>
<dbReference type="PANTHER" id="PTHR45881:SF7">
    <property type="entry name" value="CHECKPOINT SUPPRESSOR 1-LIKE, ISOFORM A-RELATED"/>
    <property type="match status" value="1"/>
</dbReference>
<reference evidence="10" key="1">
    <citation type="submission" date="2023-03" db="EMBL/GenBank/DDBJ databases">
        <authorList>
            <person name="Steffen K."/>
            <person name="Cardenas P."/>
        </authorList>
    </citation>
    <scope>NUCLEOTIDE SEQUENCE</scope>
</reference>
<dbReference type="AlphaFoldDB" id="A0AA35TCK3"/>
<proteinExistence type="predicted"/>
<dbReference type="PROSITE" id="PS50039">
    <property type="entry name" value="FORK_HEAD_3"/>
    <property type="match status" value="1"/>
</dbReference>
<dbReference type="GO" id="GO:0005634">
    <property type="term" value="C:nucleus"/>
    <property type="evidence" value="ECO:0007669"/>
    <property type="project" value="UniProtKB-SubCell"/>
</dbReference>
<keyword evidence="4" id="KW-0804">Transcription</keyword>
<evidence type="ECO:0000256" key="6">
    <source>
        <dbReference type="PROSITE-ProRule" id="PRU00089"/>
    </source>
</evidence>
<organism evidence="10 11">
    <name type="scientific">Geodia barretti</name>
    <name type="common">Barrett's horny sponge</name>
    <dbReference type="NCBI Taxonomy" id="519541"/>
    <lineage>
        <taxon>Eukaryota</taxon>
        <taxon>Metazoa</taxon>
        <taxon>Porifera</taxon>
        <taxon>Demospongiae</taxon>
        <taxon>Heteroscleromorpha</taxon>
        <taxon>Tetractinellida</taxon>
        <taxon>Astrophorina</taxon>
        <taxon>Geodiidae</taxon>
        <taxon>Geodia</taxon>
    </lineage>
</organism>
<feature type="compositionally biased region" description="Basic and acidic residues" evidence="7">
    <location>
        <begin position="416"/>
        <end position="425"/>
    </location>
</feature>
<dbReference type="InterPro" id="IPR030456">
    <property type="entry name" value="TF_fork_head_CS_2"/>
</dbReference>
<dbReference type="Pfam" id="PF00250">
    <property type="entry name" value="Forkhead"/>
    <property type="match status" value="1"/>
</dbReference>
<accession>A0AA35TCK3</accession>
<evidence type="ECO:0000259" key="9">
    <source>
        <dbReference type="PROSITE" id="PS50039"/>
    </source>
</evidence>
<dbReference type="PROSITE" id="PS00658">
    <property type="entry name" value="FORK_HEAD_2"/>
    <property type="match status" value="1"/>
</dbReference>
<dbReference type="CDD" id="cd22688">
    <property type="entry name" value="FHA_FOXK"/>
    <property type="match status" value="1"/>
</dbReference>
<keyword evidence="5 6" id="KW-0539">Nucleus</keyword>
<dbReference type="Proteomes" id="UP001174909">
    <property type="component" value="Unassembled WGS sequence"/>
</dbReference>
<dbReference type="InterPro" id="IPR000253">
    <property type="entry name" value="FHA_dom"/>
</dbReference>
<feature type="domain" description="FHA" evidence="8">
    <location>
        <begin position="22"/>
        <end position="74"/>
    </location>
</feature>
<dbReference type="InterPro" id="IPR018122">
    <property type="entry name" value="TF_fork_head_CS_1"/>
</dbReference>
<evidence type="ECO:0000256" key="4">
    <source>
        <dbReference type="ARBA" id="ARBA00023163"/>
    </source>
</evidence>
<keyword evidence="11" id="KW-1185">Reference proteome</keyword>
<dbReference type="CDD" id="cd20026">
    <property type="entry name" value="FH_FOXK"/>
    <property type="match status" value="1"/>
</dbReference>
<gene>
    <name evidence="10" type="ORF">GBAR_LOCUS25162</name>
</gene>
<evidence type="ECO:0000313" key="11">
    <source>
        <dbReference type="Proteomes" id="UP001174909"/>
    </source>
</evidence>
<dbReference type="Gene3D" id="2.60.200.20">
    <property type="match status" value="1"/>
</dbReference>
<feature type="region of interest" description="Disordered" evidence="7">
    <location>
        <begin position="500"/>
        <end position="528"/>
    </location>
</feature>
<dbReference type="PROSITE" id="PS50006">
    <property type="entry name" value="FHA_DOMAIN"/>
    <property type="match status" value="1"/>
</dbReference>
<dbReference type="InterPro" id="IPR036390">
    <property type="entry name" value="WH_DNA-bd_sf"/>
</dbReference>
<sequence length="528" mass="58479">MDTAYARLEGRDFEFRMLKRRITIGRNSKLGGVDVNMGNSRFISRRHLDILMERNQLYLVCRGKNGVFVDDIFQKRENKRLQLPNSCIIRFPSTQIKLALTSMIEEMPPRLPPPISPITQPLRIDTTLTSPFVSPMPSPTGTISAVNSCPVSPNAVEQYARRMPFELMAKYASKLLASQQQREEKPVESEGSGERTDEEGGASTEQQGEEEGGQKDAVKPPYSYAQLIVQALLAPKDRRQTLSGIYNFIAEKYPFYKLEDKGWKNSIRHNLSLNQYFMKAPREKEGLGFGKGGYWCMHPDYEEKLTSQAYVKRKKKGIPVFPSAGLLSKSAPSSPTHHPLIPSDFALREVEAKFALPHTPPSQFSLPHTLFPPSGLHSSASLPPSPSRPHPTFTAGPFKYFSLGRSTSVEALAPEVARKRDHGAEDGTPSAKRTRCREDEGEETRPDPPPPLMMKPLHPMTLSAMSGPAGAFPQPPTGVQFFQIPMVNQPSLSTFLPPGFVGVGSSALPSQPSSGEHNDKSPTPREEG</sequence>
<keyword evidence="3 6" id="KW-0238">DNA-binding</keyword>
<evidence type="ECO:0000259" key="8">
    <source>
        <dbReference type="PROSITE" id="PS50006"/>
    </source>
</evidence>
<evidence type="ECO:0000256" key="3">
    <source>
        <dbReference type="ARBA" id="ARBA00023125"/>
    </source>
</evidence>
<dbReference type="SMART" id="SM00339">
    <property type="entry name" value="FH"/>
    <property type="match status" value="1"/>
</dbReference>
<name>A0AA35TCK3_GEOBA</name>
<dbReference type="EMBL" id="CASHTH010003476">
    <property type="protein sequence ID" value="CAI8045479.1"/>
    <property type="molecule type" value="Genomic_DNA"/>
</dbReference>